<organism evidence="2 3">
    <name type="scientific">Rhamnusium bicolor</name>
    <dbReference type="NCBI Taxonomy" id="1586634"/>
    <lineage>
        <taxon>Eukaryota</taxon>
        <taxon>Metazoa</taxon>
        <taxon>Ecdysozoa</taxon>
        <taxon>Arthropoda</taxon>
        <taxon>Hexapoda</taxon>
        <taxon>Insecta</taxon>
        <taxon>Pterygota</taxon>
        <taxon>Neoptera</taxon>
        <taxon>Endopterygota</taxon>
        <taxon>Coleoptera</taxon>
        <taxon>Polyphaga</taxon>
        <taxon>Cucujiformia</taxon>
        <taxon>Chrysomeloidea</taxon>
        <taxon>Cerambycidae</taxon>
        <taxon>Lepturinae</taxon>
        <taxon>Rhagiini</taxon>
        <taxon>Rhamnusium</taxon>
    </lineage>
</organism>
<accession>A0AAV8YXP5</accession>
<evidence type="ECO:0000313" key="2">
    <source>
        <dbReference type="EMBL" id="KAJ8956783.1"/>
    </source>
</evidence>
<evidence type="ECO:0000256" key="1">
    <source>
        <dbReference type="SAM" id="Phobius"/>
    </source>
</evidence>
<sequence>MNQPRKKQQQDVFSKILPMLATPFILQTTLLPMVLMSMKFMLLSSMFLGKLAIFLWTINLIRNRSNDGGGLYSHNINVKHNDYPGHYNHVNSNHYGHTGDEIYGASIHKRKKRKTS</sequence>
<gene>
    <name evidence="2" type="ORF">NQ314_006658</name>
</gene>
<dbReference type="EMBL" id="JANEYF010001808">
    <property type="protein sequence ID" value="KAJ8956783.1"/>
    <property type="molecule type" value="Genomic_DNA"/>
</dbReference>
<keyword evidence="1" id="KW-1133">Transmembrane helix</keyword>
<evidence type="ECO:0000313" key="3">
    <source>
        <dbReference type="Proteomes" id="UP001162156"/>
    </source>
</evidence>
<dbReference type="AlphaFoldDB" id="A0AAV8YXP5"/>
<dbReference type="Proteomes" id="UP001162156">
    <property type="component" value="Unassembled WGS sequence"/>
</dbReference>
<reference evidence="2" key="1">
    <citation type="journal article" date="2023" name="Insect Mol. Biol.">
        <title>Genome sequencing provides insights into the evolution of gene families encoding plant cell wall-degrading enzymes in longhorned beetles.</title>
        <authorList>
            <person name="Shin N.R."/>
            <person name="Okamura Y."/>
            <person name="Kirsch R."/>
            <person name="Pauchet Y."/>
        </authorList>
    </citation>
    <scope>NUCLEOTIDE SEQUENCE</scope>
    <source>
        <strain evidence="2">RBIC_L_NR</strain>
    </source>
</reference>
<feature type="transmembrane region" description="Helical" evidence="1">
    <location>
        <begin position="40"/>
        <end position="61"/>
    </location>
</feature>
<keyword evidence="1" id="KW-0812">Transmembrane</keyword>
<name>A0AAV8YXP5_9CUCU</name>
<protein>
    <submittedName>
        <fullName evidence="2">Uncharacterized protein</fullName>
    </submittedName>
</protein>
<proteinExistence type="predicted"/>
<keyword evidence="3" id="KW-1185">Reference proteome</keyword>
<keyword evidence="1" id="KW-0472">Membrane</keyword>
<comment type="caution">
    <text evidence="2">The sequence shown here is derived from an EMBL/GenBank/DDBJ whole genome shotgun (WGS) entry which is preliminary data.</text>
</comment>
<feature type="transmembrane region" description="Helical" evidence="1">
    <location>
        <begin position="12"/>
        <end position="34"/>
    </location>
</feature>